<proteinExistence type="predicted"/>
<evidence type="ECO:0000313" key="4">
    <source>
        <dbReference type="Proteomes" id="UP001465976"/>
    </source>
</evidence>
<keyword evidence="1" id="KW-0406">Ion transport</keyword>
<dbReference type="PANTHER" id="PTHR31503:SF22">
    <property type="entry name" value="VACUOLAR CALCIUM ION TRANSPORTER"/>
    <property type="match status" value="1"/>
</dbReference>
<evidence type="ECO:0000256" key="2">
    <source>
        <dbReference type="SAM" id="Phobius"/>
    </source>
</evidence>
<name>A0ABR3ENQ9_9AGAR</name>
<protein>
    <submittedName>
        <fullName evidence="3">Uncharacterized protein</fullName>
    </submittedName>
</protein>
<keyword evidence="2" id="KW-1133">Transmembrane helix</keyword>
<evidence type="ECO:0000313" key="3">
    <source>
        <dbReference type="EMBL" id="KAL0564523.1"/>
    </source>
</evidence>
<keyword evidence="2" id="KW-0812">Transmembrane</keyword>
<reference evidence="3 4" key="1">
    <citation type="submission" date="2024-02" db="EMBL/GenBank/DDBJ databases">
        <title>A draft genome for the cacao thread blight pathogen Marasmius crinis-equi.</title>
        <authorList>
            <person name="Cohen S.P."/>
            <person name="Baruah I.K."/>
            <person name="Amoako-Attah I."/>
            <person name="Bukari Y."/>
            <person name="Meinhardt L.W."/>
            <person name="Bailey B.A."/>
        </authorList>
    </citation>
    <scope>NUCLEOTIDE SEQUENCE [LARGE SCALE GENOMIC DNA]</scope>
    <source>
        <strain evidence="3 4">GH-76</strain>
    </source>
</reference>
<feature type="transmembrane region" description="Helical" evidence="2">
    <location>
        <begin position="26"/>
        <end position="44"/>
    </location>
</feature>
<dbReference type="InterPro" id="IPR004713">
    <property type="entry name" value="CaH_exchang"/>
</dbReference>
<dbReference type="EMBL" id="JBAHYK010002727">
    <property type="protein sequence ID" value="KAL0564523.1"/>
    <property type="molecule type" value="Genomic_DNA"/>
</dbReference>
<evidence type="ECO:0000256" key="1">
    <source>
        <dbReference type="ARBA" id="ARBA00023065"/>
    </source>
</evidence>
<dbReference type="PANTHER" id="PTHR31503">
    <property type="entry name" value="VACUOLAR CALCIUM ION TRANSPORTER"/>
    <property type="match status" value="1"/>
</dbReference>
<keyword evidence="1" id="KW-0813">Transport</keyword>
<keyword evidence="4" id="KW-1185">Reference proteome</keyword>
<sequence>LVLGLGTFVGGIKFSQQAFDYQVSQAYSVLLAISIIAIILPLVLHSLPTAESVRNLEMSLEISHGYISHIFYSCSILTALGTNFIHPITSCLSDIETELVQLNSDEETGARGDTGMISHISRSSRESLEEEVEPQLSLRVTIGLFLITTGGTAFTCELLAGSINNVANPDNLSPQFIGVFLLRFASNIGDNLSAILSKNLTERSLTLTMSASIGASLQIALFIMP</sequence>
<gene>
    <name evidence="3" type="ORF">V5O48_017521</name>
</gene>
<accession>A0ABR3ENQ9</accession>
<organism evidence="3 4">
    <name type="scientific">Marasmius crinis-equi</name>
    <dbReference type="NCBI Taxonomy" id="585013"/>
    <lineage>
        <taxon>Eukaryota</taxon>
        <taxon>Fungi</taxon>
        <taxon>Dikarya</taxon>
        <taxon>Basidiomycota</taxon>
        <taxon>Agaricomycotina</taxon>
        <taxon>Agaricomycetes</taxon>
        <taxon>Agaricomycetidae</taxon>
        <taxon>Agaricales</taxon>
        <taxon>Marasmiineae</taxon>
        <taxon>Marasmiaceae</taxon>
        <taxon>Marasmius</taxon>
    </lineage>
</organism>
<comment type="caution">
    <text evidence="3">The sequence shown here is derived from an EMBL/GenBank/DDBJ whole genome shotgun (WGS) entry which is preliminary data.</text>
</comment>
<feature type="non-terminal residue" evidence="3">
    <location>
        <position position="1"/>
    </location>
</feature>
<keyword evidence="2" id="KW-0472">Membrane</keyword>
<dbReference type="Proteomes" id="UP001465976">
    <property type="component" value="Unassembled WGS sequence"/>
</dbReference>